<dbReference type="InterPro" id="IPR036676">
    <property type="entry name" value="PurM-like_C_sf"/>
</dbReference>
<evidence type="ECO:0000256" key="12">
    <source>
        <dbReference type="HAMAP-Rule" id="MF_00741"/>
    </source>
</evidence>
<evidence type="ECO:0000256" key="5">
    <source>
        <dbReference type="ARBA" id="ARBA00022598"/>
    </source>
</evidence>
<dbReference type="PANTHER" id="PTHR10520">
    <property type="entry name" value="TRIFUNCTIONAL PURINE BIOSYNTHETIC PROTEIN ADENOSINE-3-RELATED"/>
    <property type="match status" value="1"/>
</dbReference>
<dbReference type="Gene3D" id="3.90.650.10">
    <property type="entry name" value="PurM-like C-terminal domain"/>
    <property type="match status" value="1"/>
</dbReference>
<feature type="compositionally biased region" description="Pro residues" evidence="13">
    <location>
        <begin position="263"/>
        <end position="276"/>
    </location>
</feature>
<evidence type="ECO:0000313" key="16">
    <source>
        <dbReference type="EMBL" id="NMW65392.1"/>
    </source>
</evidence>
<evidence type="ECO:0000256" key="1">
    <source>
        <dbReference type="ARBA" id="ARBA00004686"/>
    </source>
</evidence>
<evidence type="ECO:0000256" key="13">
    <source>
        <dbReference type="SAM" id="MobiDB-lite"/>
    </source>
</evidence>
<dbReference type="GO" id="GO:0006189">
    <property type="term" value="P:'de novo' IMP biosynthetic process"/>
    <property type="evidence" value="ECO:0007669"/>
    <property type="project" value="UniProtKB-UniRule"/>
</dbReference>
<dbReference type="InterPro" id="IPR010918">
    <property type="entry name" value="PurM-like_C_dom"/>
</dbReference>
<comment type="pathway">
    <text evidence="1 12">Purine metabolism; IMP biosynthesis via de novo pathway; 5-amino-1-(5-phospho-D-ribosyl)imidazole from N(2)-formyl-N(1)-(5-phospho-D-ribosyl)glycinamide: step 2/2.</text>
</comment>
<dbReference type="EMBL" id="JABCUR010000006">
    <property type="protein sequence ID" value="NMW65392.1"/>
    <property type="molecule type" value="Genomic_DNA"/>
</dbReference>
<comment type="subcellular location">
    <subcellularLocation>
        <location evidence="12">Cytoplasm</location>
    </subcellularLocation>
</comment>
<dbReference type="AlphaFoldDB" id="A0A7Y0U231"/>
<dbReference type="RefSeq" id="WP_169772104.1">
    <property type="nucleotide sequence ID" value="NZ_JABCUR010000006.1"/>
</dbReference>
<feature type="domain" description="PurM-like C-terminal" evidence="15">
    <location>
        <begin position="327"/>
        <end position="430"/>
    </location>
</feature>
<keyword evidence="5 12" id="KW-0436">Ligase</keyword>
<name>A0A7Y0U231_9ACTO</name>
<proteinExistence type="inferred from homology"/>
<dbReference type="Proteomes" id="UP000578252">
    <property type="component" value="Unassembled WGS sequence"/>
</dbReference>
<sequence length="458" mass="46122">MTTNPYASSGVDVDAGDLAVELMRADVRATQGLGVLDTAATGGFAGLFDLQFATQGMRRPLLATSTDGVGTKVDLARRLGIWDTVGIDLVGMVVDDLTCAGIRPLFMTDYIACGRVEPKRIAALVRGVARACEEVDCALIAGETAEHPGLLGDDEFDIAGAATGVVDERRLLGPARVCAGDVLVGFASSGLHSNGYSLVRRIVAEAGLDWGAPVPAGVCPPAGSPFSGGGGLPGGTGGVALGAGSLGANSLGASRGGGGGGGPAPPPPPPPPPPAAPDRDAVGAASRPYTLGLACLEPTRLYSRLCLELENQGGEAAWYAGDFSQDLDGNRTHAFAHVTGGGLAANLARVIPAGLHAVVDRGSWPVPGIFKFLMSAGGLQPVEVEDAWNLGIGMVVAVHSDFVPTTHEAAAAHGIESFTIGRVTDQPPASAQVTGARTVSGTKGIVAGAVTLHGSYCV</sequence>
<evidence type="ECO:0000256" key="3">
    <source>
        <dbReference type="ARBA" id="ARBA00013047"/>
    </source>
</evidence>
<dbReference type="GO" id="GO:0046084">
    <property type="term" value="P:adenine biosynthetic process"/>
    <property type="evidence" value="ECO:0007669"/>
    <property type="project" value="TreeGrafter"/>
</dbReference>
<evidence type="ECO:0000259" key="15">
    <source>
        <dbReference type="Pfam" id="PF02769"/>
    </source>
</evidence>
<dbReference type="SUPFAM" id="SSF55326">
    <property type="entry name" value="PurM N-terminal domain-like"/>
    <property type="match status" value="1"/>
</dbReference>
<comment type="similarity">
    <text evidence="2 12">Belongs to the AIR synthase family.</text>
</comment>
<dbReference type="GO" id="GO:0004641">
    <property type="term" value="F:phosphoribosylformylglycinamidine cyclo-ligase activity"/>
    <property type="evidence" value="ECO:0007669"/>
    <property type="project" value="UniProtKB-UniRule"/>
</dbReference>
<evidence type="ECO:0000259" key="14">
    <source>
        <dbReference type="Pfam" id="PF00586"/>
    </source>
</evidence>
<dbReference type="CDD" id="cd02196">
    <property type="entry name" value="PurM"/>
    <property type="match status" value="1"/>
</dbReference>
<keyword evidence="12" id="KW-0963">Cytoplasm</keyword>
<dbReference type="GO" id="GO:0005524">
    <property type="term" value="F:ATP binding"/>
    <property type="evidence" value="ECO:0007669"/>
    <property type="project" value="UniProtKB-KW"/>
</dbReference>
<keyword evidence="6 12" id="KW-0547">Nucleotide-binding</keyword>
<evidence type="ECO:0000256" key="10">
    <source>
        <dbReference type="ARBA" id="ARBA00033093"/>
    </source>
</evidence>
<feature type="region of interest" description="Disordered" evidence="13">
    <location>
        <begin position="251"/>
        <end position="282"/>
    </location>
</feature>
<dbReference type="Pfam" id="PF00586">
    <property type="entry name" value="AIRS"/>
    <property type="match status" value="1"/>
</dbReference>
<dbReference type="InterPro" id="IPR004733">
    <property type="entry name" value="PurM_cligase"/>
</dbReference>
<evidence type="ECO:0000256" key="7">
    <source>
        <dbReference type="ARBA" id="ARBA00022840"/>
    </source>
</evidence>
<comment type="catalytic activity">
    <reaction evidence="11 12">
        <text>2-formamido-N(1)-(5-O-phospho-beta-D-ribosyl)acetamidine + ATP = 5-amino-1-(5-phospho-beta-D-ribosyl)imidazole + ADP + phosphate + H(+)</text>
        <dbReference type="Rhea" id="RHEA:23032"/>
        <dbReference type="ChEBI" id="CHEBI:15378"/>
        <dbReference type="ChEBI" id="CHEBI:30616"/>
        <dbReference type="ChEBI" id="CHEBI:43474"/>
        <dbReference type="ChEBI" id="CHEBI:137981"/>
        <dbReference type="ChEBI" id="CHEBI:147287"/>
        <dbReference type="ChEBI" id="CHEBI:456216"/>
        <dbReference type="EC" id="6.3.3.1"/>
    </reaction>
</comment>
<dbReference type="InterPro" id="IPR036921">
    <property type="entry name" value="PurM-like_N_sf"/>
</dbReference>
<dbReference type="SUPFAM" id="SSF56042">
    <property type="entry name" value="PurM C-terminal domain-like"/>
    <property type="match status" value="2"/>
</dbReference>
<evidence type="ECO:0000256" key="9">
    <source>
        <dbReference type="ARBA" id="ARBA00032931"/>
    </source>
</evidence>
<evidence type="ECO:0000313" key="17">
    <source>
        <dbReference type="Proteomes" id="UP000578252"/>
    </source>
</evidence>
<reference evidence="16 17" key="1">
    <citation type="submission" date="2020-04" db="EMBL/GenBank/DDBJ databases">
        <title>Antimicrobial susceptibility and clonality of vaginal-derived multi-drug resistant Mobiluncus isolates in China.</title>
        <authorList>
            <person name="Zhang X."/>
        </authorList>
    </citation>
    <scope>NUCLEOTIDE SEQUENCE [LARGE SCALE GENOMIC DNA]</scope>
    <source>
        <strain evidence="16 17">13</strain>
    </source>
</reference>
<evidence type="ECO:0000256" key="11">
    <source>
        <dbReference type="ARBA" id="ARBA00049057"/>
    </source>
</evidence>
<evidence type="ECO:0000256" key="4">
    <source>
        <dbReference type="ARBA" id="ARBA00020367"/>
    </source>
</evidence>
<dbReference type="PRINTS" id="PR00049">
    <property type="entry name" value="WILMSTUMOUR"/>
</dbReference>
<dbReference type="GO" id="GO:0005829">
    <property type="term" value="C:cytosol"/>
    <property type="evidence" value="ECO:0007669"/>
    <property type="project" value="TreeGrafter"/>
</dbReference>
<gene>
    <name evidence="12" type="primary">purM</name>
    <name evidence="16" type="ORF">HHJ78_07585</name>
</gene>
<dbReference type="InterPro" id="IPR016188">
    <property type="entry name" value="PurM-like_N"/>
</dbReference>
<dbReference type="UniPathway" id="UPA00074">
    <property type="reaction ID" value="UER00129"/>
</dbReference>
<evidence type="ECO:0000256" key="8">
    <source>
        <dbReference type="ARBA" id="ARBA00031908"/>
    </source>
</evidence>
<feature type="domain" description="PurM-like N-terminal" evidence="14">
    <location>
        <begin position="62"/>
        <end position="166"/>
    </location>
</feature>
<keyword evidence="7 12" id="KW-0067">ATP-binding</keyword>
<dbReference type="HAMAP" id="MF_00741">
    <property type="entry name" value="AIRS"/>
    <property type="match status" value="1"/>
</dbReference>
<dbReference type="Pfam" id="PF02769">
    <property type="entry name" value="AIRS_C"/>
    <property type="match status" value="1"/>
</dbReference>
<organism evidence="16 17">
    <name type="scientific">Mobiluncus mulieris</name>
    <dbReference type="NCBI Taxonomy" id="2052"/>
    <lineage>
        <taxon>Bacteria</taxon>
        <taxon>Bacillati</taxon>
        <taxon>Actinomycetota</taxon>
        <taxon>Actinomycetes</taxon>
        <taxon>Actinomycetales</taxon>
        <taxon>Actinomycetaceae</taxon>
        <taxon>Mobiluncus</taxon>
    </lineage>
</organism>
<protein>
    <recommendedName>
        <fullName evidence="4 12">Phosphoribosylformylglycinamidine cyclo-ligase</fullName>
        <ecNumber evidence="3 12">6.3.3.1</ecNumber>
    </recommendedName>
    <alternativeName>
        <fullName evidence="9 12">AIR synthase</fullName>
    </alternativeName>
    <alternativeName>
        <fullName evidence="10 12">AIRS</fullName>
    </alternativeName>
    <alternativeName>
        <fullName evidence="8 12">Phosphoribosyl-aminoimidazole synthetase</fullName>
    </alternativeName>
</protein>
<dbReference type="Gene3D" id="3.30.1330.10">
    <property type="entry name" value="PurM-like, N-terminal domain"/>
    <property type="match status" value="1"/>
</dbReference>
<evidence type="ECO:0000256" key="6">
    <source>
        <dbReference type="ARBA" id="ARBA00022741"/>
    </source>
</evidence>
<evidence type="ECO:0000256" key="2">
    <source>
        <dbReference type="ARBA" id="ARBA00010280"/>
    </source>
</evidence>
<accession>A0A7Y0U231</accession>
<dbReference type="EC" id="6.3.3.1" evidence="3 12"/>
<dbReference type="PANTHER" id="PTHR10520:SF12">
    <property type="entry name" value="TRIFUNCTIONAL PURINE BIOSYNTHETIC PROTEIN ADENOSINE-3"/>
    <property type="match status" value="1"/>
</dbReference>
<keyword evidence="12" id="KW-0658">Purine biosynthesis</keyword>
<comment type="caution">
    <text evidence="16">The sequence shown here is derived from an EMBL/GenBank/DDBJ whole genome shotgun (WGS) entry which is preliminary data.</text>
</comment>
<dbReference type="GO" id="GO:0004637">
    <property type="term" value="F:phosphoribosylamine-glycine ligase activity"/>
    <property type="evidence" value="ECO:0007669"/>
    <property type="project" value="TreeGrafter"/>
</dbReference>